<feature type="transmembrane region" description="Helical" evidence="6">
    <location>
        <begin position="72"/>
        <end position="97"/>
    </location>
</feature>
<accession>A0A6J1C0C1</accession>
<evidence type="ECO:0000256" key="1">
    <source>
        <dbReference type="ARBA" id="ARBA00004141"/>
    </source>
</evidence>
<dbReference type="PANTHER" id="PTHR32191">
    <property type="entry name" value="TETRASPANIN-8-RELATED"/>
    <property type="match status" value="1"/>
</dbReference>
<comment type="similarity">
    <text evidence="2">Belongs to the tetraspanin (TM4SF) family.</text>
</comment>
<reference evidence="8" key="1">
    <citation type="submission" date="2025-08" db="UniProtKB">
        <authorList>
            <consortium name="RefSeq"/>
        </authorList>
    </citation>
    <scope>IDENTIFICATION</scope>
    <source>
        <strain evidence="8">OHB3-1</strain>
    </source>
</reference>
<evidence type="ECO:0000313" key="8">
    <source>
        <dbReference type="RefSeq" id="XP_022135321.1"/>
    </source>
</evidence>
<evidence type="ECO:0000313" key="7">
    <source>
        <dbReference type="Proteomes" id="UP000504603"/>
    </source>
</evidence>
<comment type="subcellular location">
    <subcellularLocation>
        <location evidence="1">Membrane</location>
        <topology evidence="1">Multi-pass membrane protein</topology>
    </subcellularLocation>
</comment>
<dbReference type="Proteomes" id="UP000504603">
    <property type="component" value="Unplaced"/>
</dbReference>
<feature type="transmembrane region" description="Helical" evidence="6">
    <location>
        <begin position="237"/>
        <end position="255"/>
    </location>
</feature>
<dbReference type="OrthoDB" id="672773at2759"/>
<evidence type="ECO:0000256" key="3">
    <source>
        <dbReference type="ARBA" id="ARBA00022692"/>
    </source>
</evidence>
<dbReference type="GO" id="GO:0009734">
    <property type="term" value="P:auxin-activated signaling pathway"/>
    <property type="evidence" value="ECO:0007669"/>
    <property type="project" value="InterPro"/>
</dbReference>
<organism evidence="7 8">
    <name type="scientific">Momordica charantia</name>
    <name type="common">Bitter gourd</name>
    <name type="synonym">Balsam pear</name>
    <dbReference type="NCBI Taxonomy" id="3673"/>
    <lineage>
        <taxon>Eukaryota</taxon>
        <taxon>Viridiplantae</taxon>
        <taxon>Streptophyta</taxon>
        <taxon>Embryophyta</taxon>
        <taxon>Tracheophyta</taxon>
        <taxon>Spermatophyta</taxon>
        <taxon>Magnoliopsida</taxon>
        <taxon>eudicotyledons</taxon>
        <taxon>Gunneridae</taxon>
        <taxon>Pentapetalae</taxon>
        <taxon>rosids</taxon>
        <taxon>fabids</taxon>
        <taxon>Cucurbitales</taxon>
        <taxon>Cucurbitaceae</taxon>
        <taxon>Momordiceae</taxon>
        <taxon>Momordica</taxon>
    </lineage>
</organism>
<protein>
    <submittedName>
        <fullName evidence="8">Tetraspanin-11-like</fullName>
    </submittedName>
</protein>
<dbReference type="GeneID" id="111007312"/>
<sequence>MPRLSNTVVGIINCCTLAVGLIAIGASIYSRIRGGVSDCQKVIQNPLLILGIFLVVMSLLGLVGSFCRLNSLLYIYLTVLFLLIVGIIAFTIFALLVTNKGVGRTVSGKGYKEYRLGDYSNWLQKYVVNAKNWDEIRSCLVDAKVCESLGNNGPIVRDEFYKKNLSPIQSGCCKPPSECGFEFKNATFWTVPKSGPVGTAAEGDCRKWSNEQETRCYGCDSCKGGVLANIRKEWRNFAILNCCVLAFVTIVYCIGCCATRNNKSCTKRTGSA</sequence>
<dbReference type="InterPro" id="IPR044991">
    <property type="entry name" value="TET_plant"/>
</dbReference>
<feature type="transmembrane region" description="Helical" evidence="6">
    <location>
        <begin position="47"/>
        <end position="66"/>
    </location>
</feature>
<keyword evidence="3 6" id="KW-0812">Transmembrane</keyword>
<keyword evidence="7" id="KW-1185">Reference proteome</keyword>
<feature type="transmembrane region" description="Helical" evidence="6">
    <location>
        <begin position="6"/>
        <end position="26"/>
    </location>
</feature>
<evidence type="ECO:0000256" key="5">
    <source>
        <dbReference type="ARBA" id="ARBA00023136"/>
    </source>
</evidence>
<keyword evidence="4 6" id="KW-1133">Transmembrane helix</keyword>
<dbReference type="InterPro" id="IPR018499">
    <property type="entry name" value="Tetraspanin/Peripherin"/>
</dbReference>
<gene>
    <name evidence="8" type="primary">LOC111007312</name>
</gene>
<proteinExistence type="inferred from homology"/>
<keyword evidence="5 6" id="KW-0472">Membrane</keyword>
<dbReference type="AlphaFoldDB" id="A0A6J1C0C1"/>
<dbReference type="GO" id="GO:0016020">
    <property type="term" value="C:membrane"/>
    <property type="evidence" value="ECO:0007669"/>
    <property type="project" value="UniProtKB-SubCell"/>
</dbReference>
<dbReference type="Pfam" id="PF00335">
    <property type="entry name" value="Tetraspanin"/>
    <property type="match status" value="1"/>
</dbReference>
<evidence type="ECO:0000256" key="6">
    <source>
        <dbReference type="SAM" id="Phobius"/>
    </source>
</evidence>
<dbReference type="KEGG" id="mcha:111007312"/>
<evidence type="ECO:0000256" key="4">
    <source>
        <dbReference type="ARBA" id="ARBA00022989"/>
    </source>
</evidence>
<name>A0A6J1C0C1_MOMCH</name>
<dbReference type="RefSeq" id="XP_022135321.1">
    <property type="nucleotide sequence ID" value="XM_022279629.1"/>
</dbReference>
<evidence type="ECO:0000256" key="2">
    <source>
        <dbReference type="ARBA" id="ARBA00006840"/>
    </source>
</evidence>